<reference evidence="2" key="1">
    <citation type="journal article" date="2022" name="Mol. Ecol. Resour.">
        <title>The genomes of chicory, endive, great burdock and yacon provide insights into Asteraceae palaeo-polyploidization history and plant inulin production.</title>
        <authorList>
            <person name="Fan W."/>
            <person name="Wang S."/>
            <person name="Wang H."/>
            <person name="Wang A."/>
            <person name="Jiang F."/>
            <person name="Liu H."/>
            <person name="Zhao H."/>
            <person name="Xu D."/>
            <person name="Zhang Y."/>
        </authorList>
    </citation>
    <scope>NUCLEOTIDE SEQUENCE [LARGE SCALE GENOMIC DNA]</scope>
    <source>
        <strain evidence="2">cv. Yunnan</strain>
    </source>
</reference>
<organism evidence="1 2">
    <name type="scientific">Smallanthus sonchifolius</name>
    <dbReference type="NCBI Taxonomy" id="185202"/>
    <lineage>
        <taxon>Eukaryota</taxon>
        <taxon>Viridiplantae</taxon>
        <taxon>Streptophyta</taxon>
        <taxon>Embryophyta</taxon>
        <taxon>Tracheophyta</taxon>
        <taxon>Spermatophyta</taxon>
        <taxon>Magnoliopsida</taxon>
        <taxon>eudicotyledons</taxon>
        <taxon>Gunneridae</taxon>
        <taxon>Pentapetalae</taxon>
        <taxon>asterids</taxon>
        <taxon>campanulids</taxon>
        <taxon>Asterales</taxon>
        <taxon>Asteraceae</taxon>
        <taxon>Asteroideae</taxon>
        <taxon>Heliantheae alliance</taxon>
        <taxon>Millerieae</taxon>
        <taxon>Smallanthus</taxon>
    </lineage>
</organism>
<sequence length="126" mass="14498">MRQRTEGARRQVVMVSDLGKGFKLGRVELKKKPGVWLRFVRFDSSVTALRSVFLRVCWASERSSRHADDVRAVAVSKTKPVSLKRQAYATGHRCFGENYVQEFIEKAPHVYFLISILLIIAIVYLR</sequence>
<reference evidence="1 2" key="2">
    <citation type="journal article" date="2022" name="Mol. Ecol. Resour.">
        <title>The genomes of chicory, endive, great burdock and yacon provide insights into Asteraceae paleo-polyploidization history and plant inulin production.</title>
        <authorList>
            <person name="Fan W."/>
            <person name="Wang S."/>
            <person name="Wang H."/>
            <person name="Wang A."/>
            <person name="Jiang F."/>
            <person name="Liu H."/>
            <person name="Zhao H."/>
            <person name="Xu D."/>
            <person name="Zhang Y."/>
        </authorList>
    </citation>
    <scope>NUCLEOTIDE SEQUENCE [LARGE SCALE GENOMIC DNA]</scope>
    <source>
        <strain evidence="2">cv. Yunnan</strain>
        <tissue evidence="1">Leaves</tissue>
    </source>
</reference>
<accession>A0ACB9HPL3</accession>
<evidence type="ECO:0000313" key="2">
    <source>
        <dbReference type="Proteomes" id="UP001056120"/>
    </source>
</evidence>
<keyword evidence="2" id="KW-1185">Reference proteome</keyword>
<dbReference type="Proteomes" id="UP001056120">
    <property type="component" value="Linkage Group LG11"/>
</dbReference>
<gene>
    <name evidence="1" type="ORF">L1987_32916</name>
</gene>
<name>A0ACB9HPL3_9ASTR</name>
<proteinExistence type="predicted"/>
<comment type="caution">
    <text evidence="1">The sequence shown here is derived from an EMBL/GenBank/DDBJ whole genome shotgun (WGS) entry which is preliminary data.</text>
</comment>
<protein>
    <submittedName>
        <fullName evidence="1">Uncharacterized protein</fullName>
    </submittedName>
</protein>
<evidence type="ECO:0000313" key="1">
    <source>
        <dbReference type="EMBL" id="KAI3797655.1"/>
    </source>
</evidence>
<dbReference type="EMBL" id="CM042028">
    <property type="protein sequence ID" value="KAI3797655.1"/>
    <property type="molecule type" value="Genomic_DNA"/>
</dbReference>